<reference evidence="5" key="3">
    <citation type="submission" date="2015-05" db="UniProtKB">
        <authorList>
            <consortium name="EnsemblMetazoa"/>
        </authorList>
    </citation>
    <scope>IDENTIFICATION</scope>
</reference>
<dbReference type="EMBL" id="GAHY01001106">
    <property type="protein sequence ID" value="JAA76404.1"/>
    <property type="molecule type" value="mRNA"/>
</dbReference>
<sequence length="329" mass="36664">MDLFSAIGVFVIIYLFIYTVLLSVVDCDLRLLWAEYFGVNLQKAFKGKVIWVTGASSGIGEFLAVEFAKNGAKVILSARSAVNLERVKQRCLEIGARYDNVLILPFDVTDFSKHEEMFLRVVDQFGKLDILVNNAGRSQRAFWEMIEMEVDYEMFQLNVFSVISLSRIAVKYFEKTDSGGQLVVTSSVAGLIGAPFSGSYTGSKHAIHGYFKCLMTEKLGSDIGVTLLCPGPVFSNLLPQCFTAKSGKMLGKKASIEDRKMTTRRCAYLSAVAIANRLDEAWIGLFPIVPITYILVYFPNVAKNLATFIGAKQLMKIRDSRNTMQDKNN</sequence>
<keyword evidence="1" id="KW-0560">Oxidoreductase</keyword>
<dbReference type="PANTHER" id="PTHR44269">
    <property type="entry name" value="DEHYDROGENASE/REDUCTASE SDR FAMILY MEMBER 7-RELATED"/>
    <property type="match status" value="1"/>
</dbReference>
<dbReference type="eggNOG" id="KOG1205">
    <property type="taxonomic scope" value="Eukaryota"/>
</dbReference>
<organism evidence="4">
    <name type="scientific">Rhodnius prolixus</name>
    <name type="common">Triatomid bug</name>
    <dbReference type="NCBI Taxonomy" id="13249"/>
    <lineage>
        <taxon>Eukaryota</taxon>
        <taxon>Metazoa</taxon>
        <taxon>Ecdysozoa</taxon>
        <taxon>Arthropoda</taxon>
        <taxon>Hexapoda</taxon>
        <taxon>Insecta</taxon>
        <taxon>Pterygota</taxon>
        <taxon>Neoptera</taxon>
        <taxon>Paraneoptera</taxon>
        <taxon>Hemiptera</taxon>
        <taxon>Heteroptera</taxon>
        <taxon>Panheteroptera</taxon>
        <taxon>Cimicomorpha</taxon>
        <taxon>Reduviidae</taxon>
        <taxon>Triatominae</taxon>
        <taxon>Rhodnius</taxon>
    </lineage>
</organism>
<proteinExistence type="evidence at transcript level"/>
<reference evidence="4" key="1">
    <citation type="submission" date="2013-04" db="EMBL/GenBank/DDBJ databases">
        <title>An insight into the transcriptome of the digestive tract of the blood sucking bug, Rhodnius prolixus.</title>
        <authorList>
            <person name="Ribeiro J.M.C."/>
            <person name="Genta F.A."/>
            <person name="Sorgine M.H.F."/>
            <person name="Paiva-Silva G.O."/>
            <person name="Majerowicz D."/>
            <person name="Medeiros M."/>
            <person name="Koerich L."/>
            <person name="Terra W.R."/>
            <person name="Ferreira C."/>
            <person name="Pimentel A.C."/>
            <person name="Bisch P.M."/>
            <person name="Diniz M.M.P."/>
            <person name="Nascimento R."/>
            <person name="Salmon D."/>
            <person name="Silber A.M."/>
            <person name="Alves M."/>
            <person name="Oliveira M.F."/>
            <person name="Gondim K.C."/>
            <person name="Silva Neto M.A.C."/>
            <person name="Atella G.C."/>
            <person name="Araujo H."/>
            <person name="Dias F.S."/>
            <person name="Polycarpo C.R."/>
            <person name="Fampa P."/>
            <person name="Melo A.C."/>
            <person name="Tanaka A.S."/>
            <person name="Balczun C."/>
            <person name="Oliveira J.H.M."/>
            <person name="Goncalves R."/>
            <person name="Lazoski C."/>
            <person name="Pereira M.A."/>
            <person name="Rivera-Pomar R."/>
            <person name="Diambra L."/>
            <person name="Schaub G.A."/>
            <person name="Garcia E.S."/>
            <person name="Azambuja P."/>
            <person name="Braz G.R.C."/>
            <person name="Oliveira P.L."/>
        </authorList>
    </citation>
    <scope>NUCLEOTIDE SEQUENCE</scope>
</reference>
<dbReference type="InterPro" id="IPR002347">
    <property type="entry name" value="SDR_fam"/>
</dbReference>
<evidence type="ECO:0000256" key="1">
    <source>
        <dbReference type="ARBA" id="ARBA00023002"/>
    </source>
</evidence>
<protein>
    <submittedName>
        <fullName evidence="4 5">Putative alcohol dehydrogenase</fullName>
    </submittedName>
</protein>
<dbReference type="FunCoup" id="R4G447">
    <property type="interactions" value="173"/>
</dbReference>
<keyword evidence="3" id="KW-0812">Transmembrane</keyword>
<evidence type="ECO:0000313" key="6">
    <source>
        <dbReference type="Proteomes" id="UP000015103"/>
    </source>
</evidence>
<dbReference type="Proteomes" id="UP000015103">
    <property type="component" value="Unassembled WGS sequence"/>
</dbReference>
<dbReference type="AlphaFoldDB" id="R4G447"/>
<dbReference type="PROSITE" id="PS00061">
    <property type="entry name" value="ADH_SHORT"/>
    <property type="match status" value="1"/>
</dbReference>
<dbReference type="SUPFAM" id="SSF51735">
    <property type="entry name" value="NAD(P)-binding Rossmann-fold domains"/>
    <property type="match status" value="1"/>
</dbReference>
<dbReference type="GeneID" id="141452659"/>
<evidence type="ECO:0000313" key="4">
    <source>
        <dbReference type="EMBL" id="JAA76404.1"/>
    </source>
</evidence>
<dbReference type="InParanoid" id="R4G447"/>
<evidence type="ECO:0000256" key="3">
    <source>
        <dbReference type="SAM" id="Phobius"/>
    </source>
</evidence>
<dbReference type="HOGENOM" id="CLU_010194_2_1_1"/>
<keyword evidence="6" id="KW-1185">Reference proteome</keyword>
<dbReference type="InterPro" id="IPR053011">
    <property type="entry name" value="SDR_family_member_7"/>
</dbReference>
<dbReference type="InterPro" id="IPR020904">
    <property type="entry name" value="Sc_DH/Rdtase_CS"/>
</dbReference>
<keyword evidence="3" id="KW-0472">Membrane</keyword>
<dbReference type="PRINTS" id="PR00080">
    <property type="entry name" value="SDRFAMILY"/>
</dbReference>
<comment type="similarity">
    <text evidence="2">Belongs to the short-chain dehydrogenases/reductases (SDR) family.</text>
</comment>
<feature type="transmembrane region" description="Helical" evidence="3">
    <location>
        <begin position="6"/>
        <end position="25"/>
    </location>
</feature>
<reference evidence="6" key="2">
    <citation type="submission" date="2015-04" db="EMBL/GenBank/DDBJ databases">
        <authorList>
            <person name="Wilson R.K."/>
            <person name="Warren W."/>
            <person name="Dotson E."/>
            <person name="Oliveira P.L."/>
        </authorList>
    </citation>
    <scope>NUCLEOTIDE SEQUENCE</scope>
</reference>
<dbReference type="GO" id="GO:0016491">
    <property type="term" value="F:oxidoreductase activity"/>
    <property type="evidence" value="ECO:0007669"/>
    <property type="project" value="UniProtKB-KW"/>
</dbReference>
<dbReference type="InterPro" id="IPR036291">
    <property type="entry name" value="NAD(P)-bd_dom_sf"/>
</dbReference>
<evidence type="ECO:0000256" key="2">
    <source>
        <dbReference type="RuleBase" id="RU000363"/>
    </source>
</evidence>
<dbReference type="Gene3D" id="3.40.50.720">
    <property type="entry name" value="NAD(P)-binding Rossmann-like Domain"/>
    <property type="match status" value="1"/>
</dbReference>
<name>R4G447_RHOPR</name>
<dbReference type="RefSeq" id="XP_073981135.1">
    <property type="nucleotide sequence ID" value="XM_074125034.1"/>
</dbReference>
<evidence type="ECO:0000313" key="5">
    <source>
        <dbReference type="EnsemblMetazoa" id="RPRC013793-PA"/>
    </source>
</evidence>
<dbReference type="STRING" id="13249.R4G447"/>
<dbReference type="EnsemblMetazoa" id="RPRC013793-RA">
    <property type="protein sequence ID" value="RPRC013793-PA"/>
    <property type="gene ID" value="RPRC013793"/>
</dbReference>
<dbReference type="Pfam" id="PF00106">
    <property type="entry name" value="adh_short"/>
    <property type="match status" value="1"/>
</dbReference>
<dbReference type="PANTHER" id="PTHR44269:SF1">
    <property type="entry name" value="DEHYDROGENASE_REDUCTASE SDR FAMILY MEMBER 7"/>
    <property type="match status" value="1"/>
</dbReference>
<accession>R4G447</accession>
<dbReference type="VEuPathDB" id="VectorBase:RPRC013793"/>
<keyword evidence="3" id="KW-1133">Transmembrane helix</keyword>
<dbReference type="PRINTS" id="PR00081">
    <property type="entry name" value="GDHRDH"/>
</dbReference>
<dbReference type="OMA" id="TKGVNAM"/>
<dbReference type="EMBL" id="ACPB03012389">
    <property type="status" value="NOT_ANNOTATED_CDS"/>
    <property type="molecule type" value="Genomic_DNA"/>
</dbReference>